<dbReference type="Pfam" id="PF07703">
    <property type="entry name" value="A2M_BRD"/>
    <property type="match status" value="1"/>
</dbReference>
<keyword evidence="3" id="KW-0472">Membrane</keyword>
<dbReference type="InterPro" id="IPR002890">
    <property type="entry name" value="MG2"/>
</dbReference>
<evidence type="ECO:0000256" key="2">
    <source>
        <dbReference type="ARBA" id="ARBA00022729"/>
    </source>
</evidence>
<dbReference type="PANTHER" id="PTHR40094:SF1">
    <property type="entry name" value="UBIQUITIN DOMAIN-CONTAINING PROTEIN"/>
    <property type="match status" value="1"/>
</dbReference>
<protein>
    <recommendedName>
        <fullName evidence="3">Alpha-2-macroglobulin</fullName>
    </recommendedName>
</protein>
<dbReference type="InterPro" id="IPR026284">
    <property type="entry name" value="A2MG_proteobact"/>
</dbReference>
<dbReference type="InterPro" id="IPR047565">
    <property type="entry name" value="Alpha-macroglob_thiol-ester_cl"/>
</dbReference>
<dbReference type="InterPro" id="IPR001599">
    <property type="entry name" value="Macroglobln_a2"/>
</dbReference>
<dbReference type="PIRSF" id="PIRSF038980">
    <property type="entry name" value="A2M_bac"/>
    <property type="match status" value="1"/>
</dbReference>
<dbReference type="PANTHER" id="PTHR40094">
    <property type="entry name" value="ALPHA-2-MACROGLOBULIN HOMOLOG"/>
    <property type="match status" value="1"/>
</dbReference>
<accession>A0A0R0BC19</accession>
<dbReference type="InterPro" id="IPR041203">
    <property type="entry name" value="Bact_A2M_MG5"/>
</dbReference>
<feature type="domain" description="Alpha-2-macroglobulin bait region" evidence="5">
    <location>
        <begin position="744"/>
        <end position="887"/>
    </location>
</feature>
<keyword evidence="3" id="KW-1003">Cell membrane</keyword>
<dbReference type="InterPro" id="IPR011625">
    <property type="entry name" value="A2M_N_BRD"/>
</dbReference>
<dbReference type="Pfam" id="PF11974">
    <property type="entry name" value="bMG3"/>
    <property type="match status" value="1"/>
</dbReference>
<dbReference type="Gene3D" id="1.50.10.20">
    <property type="match status" value="1"/>
</dbReference>
<dbReference type="Pfam" id="PF17973">
    <property type="entry name" value="bMG10"/>
    <property type="match status" value="1"/>
</dbReference>
<dbReference type="Pfam" id="PF01835">
    <property type="entry name" value="MG2"/>
    <property type="match status" value="1"/>
</dbReference>
<comment type="caution">
    <text evidence="7">The sequence shown here is derived from an EMBL/GenBank/DDBJ whole genome shotgun (WGS) entry which is preliminary data.</text>
</comment>
<dbReference type="SMART" id="SM01360">
    <property type="entry name" value="A2M"/>
    <property type="match status" value="1"/>
</dbReference>
<evidence type="ECO:0000259" key="5">
    <source>
        <dbReference type="SMART" id="SM01359"/>
    </source>
</evidence>
<dbReference type="EMBL" id="LDJH01000029">
    <property type="protein sequence ID" value="KRG54864.1"/>
    <property type="molecule type" value="Genomic_DNA"/>
</dbReference>
<feature type="domain" description="Alpha-2-macroglobulin" evidence="6">
    <location>
        <begin position="951"/>
        <end position="1040"/>
    </location>
</feature>
<keyword evidence="3" id="KW-0646">Protease inhibitor</keyword>
<evidence type="ECO:0000313" key="7">
    <source>
        <dbReference type="EMBL" id="KRG54864.1"/>
    </source>
</evidence>
<feature type="signal peptide" evidence="4">
    <location>
        <begin position="1"/>
        <end position="21"/>
    </location>
</feature>
<sequence length="1635" mass="177904">MSMCARWSVMAWAMLVLLVLAGCKDDPAGVLPPVTGERLAASREAVEGFALVAAYPETSDEGVSLVLEFSQRLLPTQDFDHLLQVEDAKAEESSWTLDDDGLRLRYPFAQANRDYRITIAAALQNSDGQPLGQPRTVSVHSGQLPPSASFASQGSVLPARDSRGLPVVSVNVADIDVEFLRVRPSALPVFLRQYQRAGSRGGWELDSRYNGNKPLADLADPVFVTRFALETRANERAVSYLPIGQISQLREPGLYFALLKRSGSYAQEWETTFFSVTDIGLHVRAYGERLFVHTASLATGQPLADTQLRIVDAKGEPLLRARTDRHGNALLDYRLDAGHVLLASSGKDQSLLAFNQPALDLSEFAVAGRRNAWFDVFAWSGRDLYRPGETLRVSALLRDQDGKPLAGPDRAGQALFLSLKQPDGKVFRQARVEPGEQGYLQFEQAIPGDAPTGRWQLEFRTEPESREVIQAMSLRIEEFLPERMKLELDSPRATLAGDGTFPVSAQAAYLYGAPAGGNRFTGRLALSVARTPLEGQLPGYLFGDATVSLPAATNEDLIDVALPADGRWQASLPLPAEALAARTPILASFNASVHETGGRAVNRSISRVLWPAPQLVGIRPLFDLAEGADLNAKAGFALVRVDAQGRPQPLKGVQVSLVRELRDYHWTLQDGRWNYDFNRRYQNVQTRTVDLGSGPLTLDFALEWGQYRLEVRDPQTGLLTRLPFHVGWNWDDGNRGLDARPDKVKLALDKTSYRAGDTVQVQVTAPQRGHGLLLVETDRLLHVQPIEVKPDGRFQVPVTADWERHDVYLSALVFRGGSASSRVTPARALGVVHVPIDRSARKLAVQLQAPAQMQPGRALQVSVQAPALAGKRAHATLSAVDVGITNITRYPVPDPAAHFFAQRRFGIDAHDLYGRVIESFEGGMGKLRFGGDMALDALPQARRPTARVQTVDLFAGPVQLDAQGRATLRVEVPDFNGTLRVSSVVYGDDSYGQASAQTVVRAPLVAEASMPRVLAPGDRSEVTLDVQNFSGKAGSFRVRVDAEGPLRIEAGSRNVTLADGARQTLNFAVQALQGHELGRVHVRVDGAGVRVDRRYDLPVRAPWPQVLRTATAQLAPGQARRFDPALAEGLLPASVQARMQLSPVPPIPYASALQGLLDYPYGCVEQTTSRGWAALLLDADNARSLGMQGLDSGERAARLEGSFARLAALQNSSGHFSMWGGNDGSVPMLTPHVAEFLLRARQGGFAVPGHVLDKALQRLKEDLLGNSQQFYGQSHRDQLRIAYRAHAAYVLARVNQAPLGTLRTMYDNELKQAAGPLPAAYLGAALALQGDRTRGQAAMRQALDSSATRGIDLNDYGSAVRDRSLVLALALEHGLNGNSTLAMEVSRELQARAGDGRLWLSTQEQIALARLGERLVAGASERLSGQLLLAGESQAVSGERLFSRVFDGAQLASGISWQAGPAGRVYASYEVAGIPRQPPAFDERHVRVQRQYFNPDGSRWAGGALREGQLLLARVSITANRAMPEALLTELLPAGLELENLNLADPRQWADVRIDGVAVAERGEQASLRYEGFLDDRYVAALRLSAGSTARVYYLLRAVSPGSYQVPPPLVEDMYRPQLRGVGKAEPASLEVVQP</sequence>
<dbReference type="InterPro" id="IPR049120">
    <property type="entry name" value="A2M_bMG2"/>
</dbReference>
<evidence type="ECO:0000313" key="8">
    <source>
        <dbReference type="Proteomes" id="UP000051254"/>
    </source>
</evidence>
<evidence type="ECO:0000256" key="3">
    <source>
        <dbReference type="PIRNR" id="PIRNR038980"/>
    </source>
</evidence>
<comment type="similarity">
    <text evidence="1">Belongs to the protease inhibitor I39 (alpha-2-macroglobulin) family. Bacterial alpha-2-macroglobulin subfamily.</text>
</comment>
<dbReference type="SMART" id="SM01419">
    <property type="entry name" value="Thiol-ester_cl"/>
    <property type="match status" value="1"/>
</dbReference>
<dbReference type="CDD" id="cd02891">
    <property type="entry name" value="A2M_like"/>
    <property type="match status" value="1"/>
</dbReference>
<reference evidence="7 8" key="1">
    <citation type="submission" date="2015-05" db="EMBL/GenBank/DDBJ databases">
        <title>Genome sequencing and analysis of members of genus Stenotrophomonas.</title>
        <authorList>
            <person name="Patil P.P."/>
            <person name="Midha S."/>
            <person name="Patil P.B."/>
        </authorList>
    </citation>
    <scope>NUCLEOTIDE SEQUENCE [LARGE SCALE GENOMIC DNA]</scope>
    <source>
        <strain evidence="7 8">DSM 17805</strain>
    </source>
</reference>
<name>A0A0R0BC19_9GAMM</name>
<dbReference type="STRING" id="266128.ABB25_13070"/>
<organism evidence="7 8">
    <name type="scientific">Stenotrophomonas koreensis</name>
    <dbReference type="NCBI Taxonomy" id="266128"/>
    <lineage>
        <taxon>Bacteria</taxon>
        <taxon>Pseudomonadati</taxon>
        <taxon>Pseudomonadota</taxon>
        <taxon>Gammaproteobacteria</taxon>
        <taxon>Lysobacterales</taxon>
        <taxon>Lysobacteraceae</taxon>
        <taxon>Stenotrophomonas</taxon>
    </lineage>
</organism>
<dbReference type="Pfam" id="PF17972">
    <property type="entry name" value="bMG5"/>
    <property type="match status" value="1"/>
</dbReference>
<dbReference type="SUPFAM" id="SSF48239">
    <property type="entry name" value="Terpenoid cyclases/Protein prenyltransferases"/>
    <property type="match status" value="1"/>
</dbReference>
<dbReference type="Pfam" id="PF21142">
    <property type="entry name" value="A2M_bMG2"/>
    <property type="match status" value="1"/>
</dbReference>
<evidence type="ECO:0000256" key="1">
    <source>
        <dbReference type="ARBA" id="ARBA00010556"/>
    </source>
</evidence>
<dbReference type="PATRIC" id="fig|266128.3.peg.1668"/>
<keyword evidence="2 4" id="KW-0732">Signal</keyword>
<comment type="function">
    <text evidence="3">Protects the bacterial cell from host peptidases.</text>
</comment>
<evidence type="ECO:0000259" key="6">
    <source>
        <dbReference type="SMART" id="SM01360"/>
    </source>
</evidence>
<dbReference type="Proteomes" id="UP000051254">
    <property type="component" value="Unassembled WGS sequence"/>
</dbReference>
<dbReference type="InterPro" id="IPR008930">
    <property type="entry name" value="Terpenoid_cyclase/PrenylTrfase"/>
</dbReference>
<keyword evidence="8" id="KW-1185">Reference proteome</keyword>
<evidence type="ECO:0000256" key="4">
    <source>
        <dbReference type="SAM" id="SignalP"/>
    </source>
</evidence>
<gene>
    <name evidence="7" type="ORF">ABB25_13070</name>
</gene>
<dbReference type="InterPro" id="IPR041246">
    <property type="entry name" value="Bact_MG10"/>
</dbReference>
<dbReference type="PROSITE" id="PS51257">
    <property type="entry name" value="PROKAR_LIPOPROTEIN"/>
    <property type="match status" value="1"/>
</dbReference>
<dbReference type="InterPro" id="IPR021868">
    <property type="entry name" value="Alpha_2_Macroglob_MG3"/>
</dbReference>
<proteinExistence type="inferred from homology"/>
<dbReference type="InterPro" id="IPR051802">
    <property type="entry name" value="YfhM-like"/>
</dbReference>
<dbReference type="Pfam" id="PF17962">
    <property type="entry name" value="bMG6"/>
    <property type="match status" value="1"/>
</dbReference>
<dbReference type="Pfam" id="PF00207">
    <property type="entry name" value="A2M"/>
    <property type="match status" value="1"/>
</dbReference>
<dbReference type="SMART" id="SM01359">
    <property type="entry name" value="A2M_N_2"/>
    <property type="match status" value="1"/>
</dbReference>
<dbReference type="GO" id="GO:0004866">
    <property type="term" value="F:endopeptidase inhibitor activity"/>
    <property type="evidence" value="ECO:0007669"/>
    <property type="project" value="UniProtKB-UniRule"/>
</dbReference>
<dbReference type="Gene3D" id="2.60.40.1930">
    <property type="match status" value="1"/>
</dbReference>
<dbReference type="InterPro" id="IPR041462">
    <property type="entry name" value="Bact_A2M_MG6"/>
</dbReference>
<feature type="chain" id="PRO_5006392196" description="Alpha-2-macroglobulin" evidence="4">
    <location>
        <begin position="22"/>
        <end position="1635"/>
    </location>
</feature>